<proteinExistence type="predicted"/>
<organism evidence="1">
    <name type="scientific">Haptolina ericina</name>
    <dbReference type="NCBI Taxonomy" id="156174"/>
    <lineage>
        <taxon>Eukaryota</taxon>
        <taxon>Haptista</taxon>
        <taxon>Haptophyta</taxon>
        <taxon>Prymnesiophyceae</taxon>
        <taxon>Prymnesiales</taxon>
        <taxon>Prymnesiaceae</taxon>
        <taxon>Haptolina</taxon>
    </lineage>
</organism>
<accession>A0A7S3F4G1</accession>
<protein>
    <submittedName>
        <fullName evidence="1">Uncharacterized protein</fullName>
    </submittedName>
</protein>
<sequence>MDEGFSVQLSHNPKEDEATVGDVAILGAGGTSLLAEYAGYQLNRNLNLRVELATQLTAAVKTAFEAGGNLPPAKVAGKAAAKESECCGKKEVTGECCGAQAKVKEVAGSCCAKQGTSLSTPQLVLVGLAVAIASVSAFYSARKP</sequence>
<reference evidence="1" key="1">
    <citation type="submission" date="2021-01" db="EMBL/GenBank/DDBJ databases">
        <authorList>
            <person name="Corre E."/>
            <person name="Pelletier E."/>
            <person name="Niang G."/>
            <person name="Scheremetjew M."/>
            <person name="Finn R."/>
            <person name="Kale V."/>
            <person name="Holt S."/>
            <person name="Cochrane G."/>
            <person name="Meng A."/>
            <person name="Brown T."/>
            <person name="Cohen L."/>
        </authorList>
    </citation>
    <scope>NUCLEOTIDE SEQUENCE</scope>
    <source>
        <strain evidence="1">CCMP281</strain>
    </source>
</reference>
<dbReference type="EMBL" id="HBHX01045032">
    <property type="protein sequence ID" value="CAE0124229.1"/>
    <property type="molecule type" value="Transcribed_RNA"/>
</dbReference>
<dbReference type="AlphaFoldDB" id="A0A7S3F4G1"/>
<evidence type="ECO:0000313" key="1">
    <source>
        <dbReference type="EMBL" id="CAE0124229.1"/>
    </source>
</evidence>
<gene>
    <name evidence="1" type="ORF">HERI1096_LOCUS24917</name>
</gene>
<name>A0A7S3F4G1_9EUKA</name>